<keyword evidence="1" id="KW-0732">Signal</keyword>
<dbReference type="Proteomes" id="UP000255024">
    <property type="component" value="Unassembled WGS sequence"/>
</dbReference>
<feature type="domain" description="M23ase beta-sheet core" evidence="2">
    <location>
        <begin position="47"/>
        <end position="163"/>
    </location>
</feature>
<feature type="chain" id="PRO_5016953624" evidence="1">
    <location>
        <begin position="19"/>
        <end position="568"/>
    </location>
</feature>
<evidence type="ECO:0000256" key="1">
    <source>
        <dbReference type="SAM" id="SignalP"/>
    </source>
</evidence>
<gene>
    <name evidence="3" type="ORF">NCTC11179_00054</name>
</gene>
<organism evidence="3 4">
    <name type="scientific">Myroides odoratus</name>
    <name type="common">Flavobacterium odoratum</name>
    <dbReference type="NCBI Taxonomy" id="256"/>
    <lineage>
        <taxon>Bacteria</taxon>
        <taxon>Pseudomonadati</taxon>
        <taxon>Bacteroidota</taxon>
        <taxon>Flavobacteriia</taxon>
        <taxon>Flavobacteriales</taxon>
        <taxon>Flavobacteriaceae</taxon>
        <taxon>Myroides</taxon>
    </lineage>
</organism>
<dbReference type="RefSeq" id="WP_115089667.1">
    <property type="nucleotide sequence ID" value="NZ_CP068107.1"/>
</dbReference>
<dbReference type="PANTHER" id="PTHR21666:SF285">
    <property type="entry name" value="M23 FAMILY METALLOPEPTIDASE"/>
    <property type="match status" value="1"/>
</dbReference>
<evidence type="ECO:0000313" key="4">
    <source>
        <dbReference type="Proteomes" id="UP000255024"/>
    </source>
</evidence>
<name>A0A378RIL7_MYROD</name>
<evidence type="ECO:0000259" key="2">
    <source>
        <dbReference type="Pfam" id="PF01551"/>
    </source>
</evidence>
<dbReference type="Gene3D" id="2.70.70.10">
    <property type="entry name" value="Glucose Permease (Domain IIA)"/>
    <property type="match status" value="1"/>
</dbReference>
<dbReference type="SUPFAM" id="SSF51261">
    <property type="entry name" value="Duplicated hybrid motif"/>
    <property type="match status" value="1"/>
</dbReference>
<dbReference type="AlphaFoldDB" id="A0A378RIL7"/>
<dbReference type="Pfam" id="PF01551">
    <property type="entry name" value="Peptidase_M23"/>
    <property type="match status" value="1"/>
</dbReference>
<dbReference type="InterPro" id="IPR050570">
    <property type="entry name" value="Cell_wall_metabolism_enzyme"/>
</dbReference>
<feature type="signal peptide" evidence="1">
    <location>
        <begin position="1"/>
        <end position="18"/>
    </location>
</feature>
<evidence type="ECO:0000313" key="3">
    <source>
        <dbReference type="EMBL" id="STZ26538.1"/>
    </source>
</evidence>
<dbReference type="PANTHER" id="PTHR21666">
    <property type="entry name" value="PEPTIDASE-RELATED"/>
    <property type="match status" value="1"/>
</dbReference>
<dbReference type="EMBL" id="UGQL01000001">
    <property type="protein sequence ID" value="STZ26538.1"/>
    <property type="molecule type" value="Genomic_DNA"/>
</dbReference>
<keyword evidence="4" id="KW-1185">Reference proteome</keyword>
<dbReference type="InterPro" id="IPR016047">
    <property type="entry name" value="M23ase_b-sheet_dom"/>
</dbReference>
<reference evidence="3 4" key="1">
    <citation type="submission" date="2018-06" db="EMBL/GenBank/DDBJ databases">
        <authorList>
            <consortium name="Pathogen Informatics"/>
            <person name="Doyle S."/>
        </authorList>
    </citation>
    <scope>NUCLEOTIDE SEQUENCE [LARGE SCALE GENOMIC DNA]</scope>
    <source>
        <strain evidence="3 4">NCTC11179</strain>
    </source>
</reference>
<dbReference type="InterPro" id="IPR011055">
    <property type="entry name" value="Dup_hybrid_motif"/>
</dbReference>
<proteinExistence type="predicted"/>
<dbReference type="GO" id="GO:0004222">
    <property type="term" value="F:metalloendopeptidase activity"/>
    <property type="evidence" value="ECO:0007669"/>
    <property type="project" value="TreeGrafter"/>
</dbReference>
<accession>A0A378RIL7</accession>
<sequence>MKKSLTGFFVCSALFAFGQSQSIEFANPLNIPINASGNFGELRGSHFHSGLDIKTQQRIGLPVYAPADGYVSRIKVSTWGYGKALYIDHPNGMTTVYGHLNGYEGAIAKRVFDTHYKQRIFEIEIFPKRNEIPVKKGDIIAYTGNTGGSGGPHLHYEFRDTKTQAIINPLSKGMKEMLIDTEAPTVNAVYAYPISAEATINKNISPVQLAYKMRNGVLVADPITAKGKISFGIDMHDTANNNSNKNGVYKVETFINGTPSFSYQFDTFSFSETGFVNALVDYGRVKRTKAKVQKMFVEIPYPLSVLKVDKGNQGILTVKPGESYTYKIVASDYHGNQTTIEIPVTYADDFVARVDSMDVTEGDRYDLVSTKEFIFEKDFASVSIPANTFYQDFTFIFNAKDKVVTLHKDVVAGFKNMTLTVDMSSFGLTDAELEKAYLAQLGANGSKSYVKTHKKGKLFTIYTKKLGNYSYGIDTTPPKIYQPSFKEGDWLSNADSISFLIQDIDTGINTIEGSINGKWMLLDYDYKTKKIVHLFRDGVVTSGRNDVVIKVTDNMNNEATYTTHFFRK</sequence>
<dbReference type="CDD" id="cd12797">
    <property type="entry name" value="M23_peptidase"/>
    <property type="match status" value="1"/>
</dbReference>
<protein>
    <submittedName>
        <fullName evidence="3">Putative peptidase</fullName>
    </submittedName>
</protein>